<protein>
    <submittedName>
        <fullName evidence="1">Uncharacterized protein</fullName>
    </submittedName>
</protein>
<dbReference type="Proteomes" id="UP001150581">
    <property type="component" value="Unassembled WGS sequence"/>
</dbReference>
<proteinExistence type="predicted"/>
<sequence>MASELKRLLLHSSTLTYNATVLADTASVPIFNNDINALRTHADRRKGLTLAALSAIAFAIMTLLVRMLSDQGFTPLQIMFWRSIVQTAAALLACKLMGVPLRVGSDHGWDKFRWVLVRAICGCLSHLLYYAALANMPMGIATVLFFTNPLFTAVFANWLLGEDFSRRHRMLSLVCLFGIVLVVVPGSPLALLLGGGISIWSLSALLGAVSAGLAYVSIRLAGRGVHPMVHVAYFGLVGALGGLLLSWVSGEAWCMPQASVAGWAGVAGVGVMAFLAQYLMNWGLQLTNAGPVVMMRNTDIVLSFVFDVVLYQTVPAVSSICGAVVITLCVIAMSL</sequence>
<comment type="caution">
    <text evidence="1">The sequence shown here is derived from an EMBL/GenBank/DDBJ whole genome shotgun (WGS) entry which is preliminary data.</text>
</comment>
<name>A0ACC1IU50_9FUNG</name>
<keyword evidence="2" id="KW-1185">Reference proteome</keyword>
<dbReference type="EMBL" id="JANBPG010000053">
    <property type="protein sequence ID" value="KAJ1900926.1"/>
    <property type="molecule type" value="Genomic_DNA"/>
</dbReference>
<evidence type="ECO:0000313" key="1">
    <source>
        <dbReference type="EMBL" id="KAJ1900926.1"/>
    </source>
</evidence>
<gene>
    <name evidence="1" type="ORF">LPJ66_001134</name>
</gene>
<evidence type="ECO:0000313" key="2">
    <source>
        <dbReference type="Proteomes" id="UP001150581"/>
    </source>
</evidence>
<accession>A0ACC1IU50</accession>
<reference evidence="1" key="1">
    <citation type="submission" date="2022-07" db="EMBL/GenBank/DDBJ databases">
        <title>Phylogenomic reconstructions and comparative analyses of Kickxellomycotina fungi.</title>
        <authorList>
            <person name="Reynolds N.K."/>
            <person name="Stajich J.E."/>
            <person name="Barry K."/>
            <person name="Grigoriev I.V."/>
            <person name="Crous P."/>
            <person name="Smith M.E."/>
        </authorList>
    </citation>
    <scope>NUCLEOTIDE SEQUENCE</scope>
    <source>
        <strain evidence="1">Benny 63K</strain>
    </source>
</reference>
<organism evidence="1 2">
    <name type="scientific">Kickxella alabastrina</name>
    <dbReference type="NCBI Taxonomy" id="61397"/>
    <lineage>
        <taxon>Eukaryota</taxon>
        <taxon>Fungi</taxon>
        <taxon>Fungi incertae sedis</taxon>
        <taxon>Zoopagomycota</taxon>
        <taxon>Kickxellomycotina</taxon>
        <taxon>Kickxellomycetes</taxon>
        <taxon>Kickxellales</taxon>
        <taxon>Kickxellaceae</taxon>
        <taxon>Kickxella</taxon>
    </lineage>
</organism>